<evidence type="ECO:0000256" key="1">
    <source>
        <dbReference type="SAM" id="MobiDB-lite"/>
    </source>
</evidence>
<keyword evidence="2" id="KW-0732">Signal</keyword>
<feature type="chain" id="PRO_5042470759" evidence="2">
    <location>
        <begin position="21"/>
        <end position="90"/>
    </location>
</feature>
<proteinExistence type="predicted"/>
<evidence type="ECO:0000313" key="3">
    <source>
        <dbReference type="EMBL" id="WEK47117.1"/>
    </source>
</evidence>
<organism evidence="3 4">
    <name type="scientific">Candidatus Andeanibacterium colombiense</name>
    <dbReference type="NCBI Taxonomy" id="3121345"/>
    <lineage>
        <taxon>Bacteria</taxon>
        <taxon>Pseudomonadati</taxon>
        <taxon>Pseudomonadota</taxon>
        <taxon>Alphaproteobacteria</taxon>
        <taxon>Sphingomonadales</taxon>
        <taxon>Sphingomonadaceae</taxon>
        <taxon>Candidatus Andeanibacterium</taxon>
    </lineage>
</organism>
<feature type="compositionally biased region" description="Polar residues" evidence="1">
    <location>
        <begin position="77"/>
        <end position="90"/>
    </location>
</feature>
<dbReference type="EMBL" id="CP119316">
    <property type="protein sequence ID" value="WEK47117.1"/>
    <property type="molecule type" value="Genomic_DNA"/>
</dbReference>
<name>A0AAJ5X9I4_9SPHN</name>
<sequence length="90" mass="9613">MRLTATLAVLLLTTTVSVSAADEKAPVDKKDKVICRTDKMTGSRTRVRRTCMTRAQWDDLAAKTKKGLDEFNGSAAGGTNSAWNPSNGPG</sequence>
<gene>
    <name evidence="3" type="ORF">P0Y56_02190</name>
</gene>
<dbReference type="KEGG" id="acob:P0Y56_02190"/>
<dbReference type="Proteomes" id="UP001218362">
    <property type="component" value="Chromosome"/>
</dbReference>
<feature type="signal peptide" evidence="2">
    <location>
        <begin position="1"/>
        <end position="20"/>
    </location>
</feature>
<accession>A0AAJ5X9I4</accession>
<protein>
    <submittedName>
        <fullName evidence="3">Uncharacterized protein</fullName>
    </submittedName>
</protein>
<evidence type="ECO:0000313" key="4">
    <source>
        <dbReference type="Proteomes" id="UP001218362"/>
    </source>
</evidence>
<feature type="region of interest" description="Disordered" evidence="1">
    <location>
        <begin position="69"/>
        <end position="90"/>
    </location>
</feature>
<evidence type="ECO:0000256" key="2">
    <source>
        <dbReference type="SAM" id="SignalP"/>
    </source>
</evidence>
<reference evidence="3" key="1">
    <citation type="submission" date="2023-03" db="EMBL/GenBank/DDBJ databases">
        <title>Andean soil-derived lignocellulolytic bacterial consortium as a source of novel taxa and putative plastic-active enzymes.</title>
        <authorList>
            <person name="Diaz-Garcia L."/>
            <person name="Chuvochina M."/>
            <person name="Feuerriegel G."/>
            <person name="Bunk B."/>
            <person name="Sproer C."/>
            <person name="Streit W.R."/>
            <person name="Rodriguez L.M."/>
            <person name="Overmann J."/>
            <person name="Jimenez D.J."/>
        </authorList>
    </citation>
    <scope>NUCLEOTIDE SEQUENCE</scope>
    <source>
        <strain evidence="3">MAG 26</strain>
    </source>
</reference>
<dbReference type="AlphaFoldDB" id="A0AAJ5X9I4"/>